<dbReference type="EMBL" id="KQ424091">
    <property type="protein sequence ID" value="KOF71608.1"/>
    <property type="molecule type" value="Genomic_DNA"/>
</dbReference>
<evidence type="ECO:0008006" key="2">
    <source>
        <dbReference type="Google" id="ProtNLM"/>
    </source>
</evidence>
<organism evidence="1">
    <name type="scientific">Octopus bimaculoides</name>
    <name type="common">California two-spotted octopus</name>
    <dbReference type="NCBI Taxonomy" id="37653"/>
    <lineage>
        <taxon>Eukaryota</taxon>
        <taxon>Metazoa</taxon>
        <taxon>Spiralia</taxon>
        <taxon>Lophotrochozoa</taxon>
        <taxon>Mollusca</taxon>
        <taxon>Cephalopoda</taxon>
        <taxon>Coleoidea</taxon>
        <taxon>Octopodiformes</taxon>
        <taxon>Octopoda</taxon>
        <taxon>Incirrata</taxon>
        <taxon>Octopodidae</taxon>
        <taxon>Octopus</taxon>
    </lineage>
</organism>
<name>A0A0L8G400_OCTBM</name>
<accession>A0A0L8G400</accession>
<protein>
    <recommendedName>
        <fullName evidence="2">ATP-dependent DNA helicase</fullName>
    </recommendedName>
</protein>
<proteinExistence type="predicted"/>
<dbReference type="AlphaFoldDB" id="A0A0L8G400"/>
<gene>
    <name evidence="1" type="ORF">OCBIM_22000837mg</name>
</gene>
<reference evidence="1" key="1">
    <citation type="submission" date="2015-07" db="EMBL/GenBank/DDBJ databases">
        <title>MeaNS - Measles Nucleotide Surveillance Program.</title>
        <authorList>
            <person name="Tran T."/>
            <person name="Druce J."/>
        </authorList>
    </citation>
    <scope>NUCLEOTIDE SEQUENCE</scope>
    <source>
        <strain evidence="1">UCB-OBI-ISO-001</strain>
        <tissue evidence="1">Gonad</tissue>
    </source>
</reference>
<dbReference type="SUPFAM" id="SSF52540">
    <property type="entry name" value="P-loop containing nucleoside triphosphate hydrolases"/>
    <property type="match status" value="1"/>
</dbReference>
<dbReference type="InterPro" id="IPR027417">
    <property type="entry name" value="P-loop_NTPase"/>
</dbReference>
<dbReference type="PANTHER" id="PTHR23274">
    <property type="entry name" value="DNA HELICASE-RELATED"/>
    <property type="match status" value="1"/>
</dbReference>
<evidence type="ECO:0000313" key="1">
    <source>
        <dbReference type="EMBL" id="KOF71608.1"/>
    </source>
</evidence>
<dbReference type="GO" id="GO:0005657">
    <property type="term" value="C:replication fork"/>
    <property type="evidence" value="ECO:0007669"/>
    <property type="project" value="TreeGrafter"/>
</dbReference>
<sequence length="96" mass="10612">MVPRVLEATILTGKANGEVFIPRIPLIPSGMPFEFNRLQFPVKLSFATTINKAQGQSLEVVGLNLAEPVSSHGQMYVRCSRVGNPNHLLQRARPKM</sequence>
<dbReference type="GO" id="GO:0006260">
    <property type="term" value="P:DNA replication"/>
    <property type="evidence" value="ECO:0007669"/>
    <property type="project" value="TreeGrafter"/>
</dbReference>
<dbReference type="PANTHER" id="PTHR23274:SF51">
    <property type="entry name" value="OS03G0423850 PROTEIN"/>
    <property type="match status" value="1"/>
</dbReference>